<dbReference type="EMBL" id="JAPDVH010000001">
    <property type="protein sequence ID" value="MCW4153962.1"/>
    <property type="molecule type" value="Genomic_DNA"/>
</dbReference>
<dbReference type="Proteomes" id="UP001209168">
    <property type="component" value="Unassembled WGS sequence"/>
</dbReference>
<evidence type="ECO:0000313" key="2">
    <source>
        <dbReference type="Proteomes" id="UP001209168"/>
    </source>
</evidence>
<proteinExistence type="predicted"/>
<evidence type="ECO:0000313" key="1">
    <source>
        <dbReference type="EMBL" id="MCW4153962.1"/>
    </source>
</evidence>
<sequence>MIETNDRILPVGILQKLSNNGGVDAATEQITAKQYAEPFKADKRKVIALAIELDDKGKGLVDWKEV</sequence>
<name>A0AAW5UCM7_9BACT</name>
<comment type="caution">
    <text evidence="1">The sequence shown here is derived from an EMBL/GenBank/DDBJ whole genome shotgun (WGS) entry which is preliminary data.</text>
</comment>
<reference evidence="1" key="1">
    <citation type="submission" date="2022-11" db="EMBL/GenBank/DDBJ databases">
        <title>Genomic repertoires linked with pathogenic potency of arthritogenic Prevotella copri isolated from the gut of rheumatoid arthritis patients.</title>
        <authorList>
            <person name="Nii T."/>
            <person name="Maeda Y."/>
            <person name="Motooka D."/>
            <person name="Naito M."/>
            <person name="Matsumoto Y."/>
            <person name="Ogawa T."/>
            <person name="Oguro-Igashira E."/>
            <person name="Kishikawa T."/>
            <person name="Yamashita M."/>
            <person name="Koizumi S."/>
            <person name="Kurakawa T."/>
            <person name="Okumura R."/>
            <person name="Kayama H."/>
            <person name="Murakami M."/>
            <person name="Sakaguchi T."/>
            <person name="Das B."/>
            <person name="Nakamura S."/>
            <person name="Okada Y."/>
            <person name="Kumanogoh A."/>
            <person name="Takeda K."/>
        </authorList>
    </citation>
    <scope>NUCLEOTIDE SEQUENCE</scope>
    <source>
        <strain evidence="1">H012_8</strain>
    </source>
</reference>
<organism evidence="1 2">
    <name type="scientific">Segatella copri</name>
    <dbReference type="NCBI Taxonomy" id="165179"/>
    <lineage>
        <taxon>Bacteria</taxon>
        <taxon>Pseudomonadati</taxon>
        <taxon>Bacteroidota</taxon>
        <taxon>Bacteroidia</taxon>
        <taxon>Bacteroidales</taxon>
        <taxon>Prevotellaceae</taxon>
        <taxon>Segatella</taxon>
    </lineage>
</organism>
<accession>A0AAW5UCM7</accession>
<dbReference type="RefSeq" id="WP_186292362.1">
    <property type="nucleotide sequence ID" value="NZ_CATKVX010000001.1"/>
</dbReference>
<gene>
    <name evidence="1" type="ORF">ONT23_00085</name>
</gene>
<protein>
    <submittedName>
        <fullName evidence="1">PD-(D/E)XK nuclease domain-containing protein</fullName>
    </submittedName>
</protein>
<dbReference type="AlphaFoldDB" id="A0AAW5UCM7"/>